<evidence type="ECO:0000313" key="2">
    <source>
        <dbReference type="Proteomes" id="UP001642360"/>
    </source>
</evidence>
<gene>
    <name evidence="1" type="ORF">ILEXP_LOCUS54180</name>
</gene>
<evidence type="ECO:0000313" key="1">
    <source>
        <dbReference type="EMBL" id="CAK9183884.1"/>
    </source>
</evidence>
<name>A0ABC8USA5_9AQUA</name>
<organism evidence="1 2">
    <name type="scientific">Ilex paraguariensis</name>
    <name type="common">yerba mate</name>
    <dbReference type="NCBI Taxonomy" id="185542"/>
    <lineage>
        <taxon>Eukaryota</taxon>
        <taxon>Viridiplantae</taxon>
        <taxon>Streptophyta</taxon>
        <taxon>Embryophyta</taxon>
        <taxon>Tracheophyta</taxon>
        <taxon>Spermatophyta</taxon>
        <taxon>Magnoliopsida</taxon>
        <taxon>eudicotyledons</taxon>
        <taxon>Gunneridae</taxon>
        <taxon>Pentapetalae</taxon>
        <taxon>asterids</taxon>
        <taxon>campanulids</taxon>
        <taxon>Aquifoliales</taxon>
        <taxon>Aquifoliaceae</taxon>
        <taxon>Ilex</taxon>
    </lineage>
</organism>
<dbReference type="AlphaFoldDB" id="A0ABC8USA5"/>
<dbReference type="Proteomes" id="UP001642360">
    <property type="component" value="Unassembled WGS sequence"/>
</dbReference>
<dbReference type="EMBL" id="CAUOFW020008791">
    <property type="protein sequence ID" value="CAK9183884.1"/>
    <property type="molecule type" value="Genomic_DNA"/>
</dbReference>
<reference evidence="1 2" key="1">
    <citation type="submission" date="2024-02" db="EMBL/GenBank/DDBJ databases">
        <authorList>
            <person name="Vignale AGUSTIN F."/>
            <person name="Sosa J E."/>
            <person name="Modenutti C."/>
        </authorList>
    </citation>
    <scope>NUCLEOTIDE SEQUENCE [LARGE SCALE GENOMIC DNA]</scope>
</reference>
<comment type="caution">
    <text evidence="1">The sequence shown here is derived from an EMBL/GenBank/DDBJ whole genome shotgun (WGS) entry which is preliminary data.</text>
</comment>
<sequence>MKVRQKHISFLINPNSDPVAAEIRGHCRCFFDDHDFEFRVLSIIATAASPWIPTSSDHEFSAVPAMIKRKLVN</sequence>
<accession>A0ABC8USA5</accession>
<protein>
    <submittedName>
        <fullName evidence="1">Uncharacterized protein</fullName>
    </submittedName>
</protein>
<keyword evidence="2" id="KW-1185">Reference proteome</keyword>
<proteinExistence type="predicted"/>